<accession>A0A936NE36</accession>
<proteinExistence type="predicted"/>
<name>A0A936NE36_9ACTN</name>
<organism evidence="1 2">
    <name type="scientific">Candidatus Neomicrothrix subdominans</name>
    <dbReference type="NCBI Taxonomy" id="2954438"/>
    <lineage>
        <taxon>Bacteria</taxon>
        <taxon>Bacillati</taxon>
        <taxon>Actinomycetota</taxon>
        <taxon>Acidimicrobiia</taxon>
        <taxon>Acidimicrobiales</taxon>
        <taxon>Microthrixaceae</taxon>
        <taxon>Candidatus Neomicrothrix</taxon>
    </lineage>
</organism>
<dbReference type="Proteomes" id="UP000727993">
    <property type="component" value="Unassembled WGS sequence"/>
</dbReference>
<sequence length="104" mass="11096">MAMETLSEAMTRLVQDGYTEDVSAHDDGKLHCSGCHSACDATNIGIDHVVRFEGDSNPDDEAVLFALDCGAHKSLYAVAFGPETPPNDVTAVRALSKRHRHAAG</sequence>
<evidence type="ECO:0000313" key="2">
    <source>
        <dbReference type="Proteomes" id="UP000727993"/>
    </source>
</evidence>
<comment type="caution">
    <text evidence="1">The sequence shown here is derived from an EMBL/GenBank/DDBJ whole genome shotgun (WGS) entry which is preliminary data.</text>
</comment>
<gene>
    <name evidence="1" type="ORF">IPN02_11080</name>
</gene>
<dbReference type="EMBL" id="JADJZA010000007">
    <property type="protein sequence ID" value="MBK9297351.1"/>
    <property type="molecule type" value="Genomic_DNA"/>
</dbReference>
<dbReference type="AlphaFoldDB" id="A0A936NE36"/>
<reference evidence="1 2" key="1">
    <citation type="submission" date="2020-10" db="EMBL/GenBank/DDBJ databases">
        <title>Connecting structure to function with the recovery of over 1000 high-quality activated sludge metagenome-assembled genomes encoding full-length rRNA genes using long-read sequencing.</title>
        <authorList>
            <person name="Singleton C.M."/>
            <person name="Petriglieri F."/>
            <person name="Kristensen J.M."/>
            <person name="Kirkegaard R.H."/>
            <person name="Michaelsen T.Y."/>
            <person name="Andersen M.H."/>
            <person name="Karst S.M."/>
            <person name="Dueholm M.S."/>
            <person name="Nielsen P.H."/>
            <person name="Albertsen M."/>
        </authorList>
    </citation>
    <scope>NUCLEOTIDE SEQUENCE [LARGE SCALE GENOMIC DNA]</scope>
    <source>
        <strain evidence="1">Lyne_18-Q3-R50-59_MAXAC.006</strain>
    </source>
</reference>
<evidence type="ECO:0000313" key="1">
    <source>
        <dbReference type="EMBL" id="MBK9297351.1"/>
    </source>
</evidence>
<protein>
    <submittedName>
        <fullName evidence="1">Uncharacterized protein</fullName>
    </submittedName>
</protein>